<feature type="repeat" description="WD" evidence="3">
    <location>
        <begin position="272"/>
        <end position="298"/>
    </location>
</feature>
<dbReference type="AlphaFoldDB" id="X6LPF7"/>
<dbReference type="SUPFAM" id="SSF50978">
    <property type="entry name" value="WD40 repeat-like"/>
    <property type="match status" value="1"/>
</dbReference>
<dbReference type="InterPro" id="IPR001680">
    <property type="entry name" value="WD40_rpt"/>
</dbReference>
<feature type="repeat" description="WD" evidence="3">
    <location>
        <begin position="347"/>
        <end position="391"/>
    </location>
</feature>
<feature type="repeat" description="WD" evidence="3">
    <location>
        <begin position="299"/>
        <end position="346"/>
    </location>
</feature>
<name>X6LPF7_RETFI</name>
<dbReference type="PROSITE" id="PS50294">
    <property type="entry name" value="WD_REPEATS_REGION"/>
    <property type="match status" value="5"/>
</dbReference>
<dbReference type="PROSITE" id="PS00678">
    <property type="entry name" value="WD_REPEATS_1"/>
    <property type="match status" value="5"/>
</dbReference>
<dbReference type="InterPro" id="IPR020472">
    <property type="entry name" value="WD40_PAC1"/>
</dbReference>
<reference evidence="4 5" key="1">
    <citation type="journal article" date="2013" name="Curr. Biol.">
        <title>The Genome of the Foraminiferan Reticulomyxa filosa.</title>
        <authorList>
            <person name="Glockner G."/>
            <person name="Hulsmann N."/>
            <person name="Schleicher M."/>
            <person name="Noegel A.A."/>
            <person name="Eichinger L."/>
            <person name="Gallinger C."/>
            <person name="Pawlowski J."/>
            <person name="Sierra R."/>
            <person name="Euteneuer U."/>
            <person name="Pillet L."/>
            <person name="Moustafa A."/>
            <person name="Platzer M."/>
            <person name="Groth M."/>
            <person name="Szafranski K."/>
            <person name="Schliwa M."/>
        </authorList>
    </citation>
    <scope>NUCLEOTIDE SEQUENCE [LARGE SCALE GENOMIC DNA]</scope>
</reference>
<dbReference type="CDD" id="cd00200">
    <property type="entry name" value="WD40"/>
    <property type="match status" value="1"/>
</dbReference>
<evidence type="ECO:0000256" key="3">
    <source>
        <dbReference type="PROSITE-ProRule" id="PRU00221"/>
    </source>
</evidence>
<evidence type="ECO:0000256" key="1">
    <source>
        <dbReference type="ARBA" id="ARBA00022574"/>
    </source>
</evidence>
<evidence type="ECO:0000256" key="2">
    <source>
        <dbReference type="ARBA" id="ARBA00022737"/>
    </source>
</evidence>
<dbReference type="InterPro" id="IPR036322">
    <property type="entry name" value="WD40_repeat_dom_sf"/>
</dbReference>
<dbReference type="Proteomes" id="UP000023152">
    <property type="component" value="Unassembled WGS sequence"/>
</dbReference>
<protein>
    <submittedName>
        <fullName evidence="4">Uncharacterized protein</fullName>
    </submittedName>
</protein>
<dbReference type="PANTHER" id="PTHR22847:SF637">
    <property type="entry name" value="WD REPEAT DOMAIN 5B"/>
    <property type="match status" value="1"/>
</dbReference>
<dbReference type="PROSITE" id="PS50082">
    <property type="entry name" value="WD_REPEATS_2"/>
    <property type="match status" value="6"/>
</dbReference>
<dbReference type="PRINTS" id="PR00320">
    <property type="entry name" value="GPROTEINBRPT"/>
</dbReference>
<dbReference type="Pfam" id="PF00400">
    <property type="entry name" value="WD40"/>
    <property type="match status" value="6"/>
</dbReference>
<keyword evidence="1 3" id="KW-0853">WD repeat</keyword>
<evidence type="ECO:0000313" key="5">
    <source>
        <dbReference type="Proteomes" id="UP000023152"/>
    </source>
</evidence>
<keyword evidence="5" id="KW-1185">Reference proteome</keyword>
<dbReference type="SMART" id="SM00320">
    <property type="entry name" value="WD40"/>
    <property type="match status" value="7"/>
</dbReference>
<accession>X6LPF7</accession>
<sequence length="446" mass="51347">MKMDKINQTIEKKKEKIQKESQQELLKSRANIEIIKRDFNEKETKQQLHYSQLIKLLQENNEKLIQDVQKLFKKDEQKENDNILSSNHKHFSNYTFDLFHSKPLKTFSGHSDDIYSLQYSSLDGGRFLCSSSRNSVRVWDLDIDEQIQIFNGHSGYITSAKFSPYYCNRHCSTICSASEDNTIRFWDIKTAKEYQTFKEHSSPVYGIQFSPFTDGRYLCSGSVDRTIRLWDIETSKSLHVFNGHIGVVRCVAFSPLQSNTKDTNRIGAIGGSGYTICSGSFDKTIRLWDIENIKQLVIFNGHEDYVRCVKYSRNEINIAGGNMICSGSTDKTVRLWDIRTGKQIHVFKGHTNVVWHVEYLPAEIDGYIICSGSSDNTIRFWDIRTNKQLHEIKGFDDNAGILSFEFVPFDQNINIENSEKRKNNANNDHGCALCYGSGNGLIRLLR</sequence>
<keyword evidence="2" id="KW-0677">Repeat</keyword>
<organism evidence="4 5">
    <name type="scientific">Reticulomyxa filosa</name>
    <dbReference type="NCBI Taxonomy" id="46433"/>
    <lineage>
        <taxon>Eukaryota</taxon>
        <taxon>Sar</taxon>
        <taxon>Rhizaria</taxon>
        <taxon>Retaria</taxon>
        <taxon>Foraminifera</taxon>
        <taxon>Monothalamids</taxon>
        <taxon>Reticulomyxidae</taxon>
        <taxon>Reticulomyxa</taxon>
    </lineage>
</organism>
<proteinExistence type="predicted"/>
<feature type="repeat" description="WD" evidence="3">
    <location>
        <begin position="107"/>
        <end position="149"/>
    </location>
</feature>
<feature type="repeat" description="WD" evidence="3">
    <location>
        <begin position="197"/>
        <end position="240"/>
    </location>
</feature>
<evidence type="ECO:0000313" key="4">
    <source>
        <dbReference type="EMBL" id="ETO03494.1"/>
    </source>
</evidence>
<dbReference type="Gene3D" id="2.130.10.10">
    <property type="entry name" value="YVTN repeat-like/Quinoprotein amine dehydrogenase"/>
    <property type="match status" value="2"/>
</dbReference>
<dbReference type="GO" id="GO:1990234">
    <property type="term" value="C:transferase complex"/>
    <property type="evidence" value="ECO:0007669"/>
    <property type="project" value="UniProtKB-ARBA"/>
</dbReference>
<feature type="repeat" description="WD" evidence="3">
    <location>
        <begin position="150"/>
        <end position="196"/>
    </location>
</feature>
<dbReference type="OrthoDB" id="361494at2759"/>
<dbReference type="InterPro" id="IPR019775">
    <property type="entry name" value="WD40_repeat_CS"/>
</dbReference>
<comment type="caution">
    <text evidence="4">The sequence shown here is derived from an EMBL/GenBank/DDBJ whole genome shotgun (WGS) entry which is preliminary data.</text>
</comment>
<dbReference type="PANTHER" id="PTHR22847">
    <property type="entry name" value="WD40 REPEAT PROTEIN"/>
    <property type="match status" value="1"/>
</dbReference>
<dbReference type="InterPro" id="IPR015943">
    <property type="entry name" value="WD40/YVTN_repeat-like_dom_sf"/>
</dbReference>
<gene>
    <name evidence="4" type="ORF">RFI_33909</name>
</gene>
<dbReference type="EMBL" id="ASPP01033154">
    <property type="protein sequence ID" value="ETO03494.1"/>
    <property type="molecule type" value="Genomic_DNA"/>
</dbReference>